<dbReference type="Pfam" id="PF11807">
    <property type="entry name" value="UstYa"/>
    <property type="match status" value="1"/>
</dbReference>
<feature type="compositionally biased region" description="Low complexity" evidence="2">
    <location>
        <begin position="1"/>
        <end position="10"/>
    </location>
</feature>
<feature type="transmembrane region" description="Helical" evidence="3">
    <location>
        <begin position="39"/>
        <end position="60"/>
    </location>
</feature>
<evidence type="ECO:0000256" key="2">
    <source>
        <dbReference type="SAM" id="MobiDB-lite"/>
    </source>
</evidence>
<reference evidence="4 5" key="1">
    <citation type="submission" date="2015-07" db="EMBL/GenBank/DDBJ databases">
        <title>Comparative genomics of the Sigatoka disease complex on banana suggests a link between parallel evolutionary changes in Pseudocercospora fijiensis and Pseudocercospora eumusae and increased virulence on the banana host.</title>
        <authorList>
            <person name="Chang T.-C."/>
            <person name="Salvucci A."/>
            <person name="Crous P.W."/>
            <person name="Stergiopoulos I."/>
        </authorList>
    </citation>
    <scope>NUCLEOTIDE SEQUENCE [LARGE SCALE GENOMIC DNA]</scope>
    <source>
        <strain evidence="4 5">CBS 116634</strain>
    </source>
</reference>
<dbReference type="EMBL" id="LFZO01000029">
    <property type="protein sequence ID" value="KXT16870.1"/>
    <property type="molecule type" value="Genomic_DNA"/>
</dbReference>
<protein>
    <submittedName>
        <fullName evidence="4">Uncharacterized protein</fullName>
    </submittedName>
</protein>
<dbReference type="Proteomes" id="UP000073492">
    <property type="component" value="Unassembled WGS sequence"/>
</dbReference>
<gene>
    <name evidence="4" type="ORF">AC579_6801</name>
</gene>
<dbReference type="PANTHER" id="PTHR33365:SF13">
    <property type="entry name" value="TAT PATHWAY SIGNAL SEQUENCE"/>
    <property type="match status" value="1"/>
</dbReference>
<sequence length="205" mass="23493">MERSSRSSSEAEWQSEKDNLLPESEHIPSSSYRPSNRSIALILFSIITTNLLTNLLTYHFTKTSILTSYSHDLPSTPRIYPSLDRTLHKTRFSNHILNHTSIYSAPPSPQVDKAWNELGVKDQIFLLPEQLGKEIGLDPRRHVLAPENTLGEGIGAGYGVFVQGSHDMHCLNEIRRALYFNKPYYLQFENSSLTPEWSRRSHIRK</sequence>
<evidence type="ECO:0000313" key="5">
    <source>
        <dbReference type="Proteomes" id="UP000073492"/>
    </source>
</evidence>
<keyword evidence="3" id="KW-1133">Transmembrane helix</keyword>
<evidence type="ECO:0000256" key="3">
    <source>
        <dbReference type="SAM" id="Phobius"/>
    </source>
</evidence>
<feature type="compositionally biased region" description="Basic and acidic residues" evidence="2">
    <location>
        <begin position="14"/>
        <end position="26"/>
    </location>
</feature>
<dbReference type="GO" id="GO:0043386">
    <property type="term" value="P:mycotoxin biosynthetic process"/>
    <property type="evidence" value="ECO:0007669"/>
    <property type="project" value="InterPro"/>
</dbReference>
<dbReference type="InterPro" id="IPR021765">
    <property type="entry name" value="UstYa-like"/>
</dbReference>
<name>A0A139IQJ6_9PEZI</name>
<feature type="region of interest" description="Disordered" evidence="2">
    <location>
        <begin position="1"/>
        <end position="33"/>
    </location>
</feature>
<dbReference type="PANTHER" id="PTHR33365">
    <property type="entry name" value="YALI0B05434P"/>
    <property type="match status" value="1"/>
</dbReference>
<organism evidence="4 5">
    <name type="scientific">Pseudocercospora musae</name>
    <dbReference type="NCBI Taxonomy" id="113226"/>
    <lineage>
        <taxon>Eukaryota</taxon>
        <taxon>Fungi</taxon>
        <taxon>Dikarya</taxon>
        <taxon>Ascomycota</taxon>
        <taxon>Pezizomycotina</taxon>
        <taxon>Dothideomycetes</taxon>
        <taxon>Dothideomycetidae</taxon>
        <taxon>Mycosphaerellales</taxon>
        <taxon>Mycosphaerellaceae</taxon>
        <taxon>Pseudocercospora</taxon>
    </lineage>
</organism>
<keyword evidence="5" id="KW-1185">Reference proteome</keyword>
<dbReference type="STRING" id="113226.A0A139IQJ6"/>
<comment type="similarity">
    <text evidence="1">Belongs to the ustYa family.</text>
</comment>
<dbReference type="OrthoDB" id="3687641at2759"/>
<comment type="caution">
    <text evidence="4">The sequence shown here is derived from an EMBL/GenBank/DDBJ whole genome shotgun (WGS) entry which is preliminary data.</text>
</comment>
<dbReference type="AlphaFoldDB" id="A0A139IQJ6"/>
<evidence type="ECO:0000256" key="1">
    <source>
        <dbReference type="ARBA" id="ARBA00035112"/>
    </source>
</evidence>
<evidence type="ECO:0000313" key="4">
    <source>
        <dbReference type="EMBL" id="KXT16870.1"/>
    </source>
</evidence>
<keyword evidence="3" id="KW-0472">Membrane</keyword>
<keyword evidence="3" id="KW-0812">Transmembrane</keyword>
<accession>A0A139IQJ6</accession>
<proteinExistence type="inferred from homology"/>